<name>A0ABU0H0H8_9HYPH</name>
<feature type="transmembrane region" description="Helical" evidence="8">
    <location>
        <begin position="7"/>
        <end position="24"/>
    </location>
</feature>
<keyword evidence="7" id="KW-0012">Acyltransferase</keyword>
<dbReference type="SUPFAM" id="SSF52266">
    <property type="entry name" value="SGNH hydrolase"/>
    <property type="match status" value="1"/>
</dbReference>
<evidence type="ECO:0000313" key="11">
    <source>
        <dbReference type="EMBL" id="MDQ0435819.1"/>
    </source>
</evidence>
<keyword evidence="6 8" id="KW-0472">Membrane</keyword>
<protein>
    <submittedName>
        <fullName evidence="11">Peptidoglycan/LPS O-acetylase OafA/YrhL</fullName>
    </submittedName>
</protein>
<evidence type="ECO:0000259" key="9">
    <source>
        <dbReference type="Pfam" id="PF01757"/>
    </source>
</evidence>
<feature type="transmembrane region" description="Helical" evidence="8">
    <location>
        <begin position="289"/>
        <end position="310"/>
    </location>
</feature>
<dbReference type="RefSeq" id="WP_266346777.1">
    <property type="nucleotide sequence ID" value="NZ_JAPKNG010000001.1"/>
</dbReference>
<proteinExistence type="predicted"/>
<evidence type="ECO:0000256" key="7">
    <source>
        <dbReference type="ARBA" id="ARBA00023315"/>
    </source>
</evidence>
<feature type="transmembrane region" description="Helical" evidence="8">
    <location>
        <begin position="134"/>
        <end position="154"/>
    </location>
</feature>
<keyword evidence="3" id="KW-0808">Transferase</keyword>
<evidence type="ECO:0000256" key="1">
    <source>
        <dbReference type="ARBA" id="ARBA00004651"/>
    </source>
</evidence>
<feature type="transmembrane region" description="Helical" evidence="8">
    <location>
        <begin position="256"/>
        <end position="277"/>
    </location>
</feature>
<feature type="transmembrane region" description="Helical" evidence="8">
    <location>
        <begin position="72"/>
        <end position="91"/>
    </location>
</feature>
<evidence type="ECO:0000256" key="3">
    <source>
        <dbReference type="ARBA" id="ARBA00022679"/>
    </source>
</evidence>
<dbReference type="InterPro" id="IPR050879">
    <property type="entry name" value="Acyltransferase_3"/>
</dbReference>
<feature type="transmembrane region" description="Helical" evidence="8">
    <location>
        <begin position="30"/>
        <end position="51"/>
    </location>
</feature>
<dbReference type="EMBL" id="JAUSVO010000001">
    <property type="protein sequence ID" value="MDQ0435819.1"/>
    <property type="molecule type" value="Genomic_DNA"/>
</dbReference>
<reference evidence="11 12" key="1">
    <citation type="submission" date="2023-07" db="EMBL/GenBank/DDBJ databases">
        <title>Genomic Encyclopedia of Type Strains, Phase IV (KMG-IV): sequencing the most valuable type-strain genomes for metagenomic binning, comparative biology and taxonomic classification.</title>
        <authorList>
            <person name="Goeker M."/>
        </authorList>
    </citation>
    <scope>NUCLEOTIDE SEQUENCE [LARGE SCALE GENOMIC DNA]</scope>
    <source>
        <strain evidence="11 12">B6-8</strain>
    </source>
</reference>
<dbReference type="Pfam" id="PF01757">
    <property type="entry name" value="Acyl_transf_3"/>
    <property type="match status" value="1"/>
</dbReference>
<dbReference type="PANTHER" id="PTHR23028">
    <property type="entry name" value="ACETYLTRANSFERASE"/>
    <property type="match status" value="1"/>
</dbReference>
<organism evidence="11 12">
    <name type="scientific">Kaistia dalseonensis</name>
    <dbReference type="NCBI Taxonomy" id="410840"/>
    <lineage>
        <taxon>Bacteria</taxon>
        <taxon>Pseudomonadati</taxon>
        <taxon>Pseudomonadota</taxon>
        <taxon>Alphaproteobacteria</taxon>
        <taxon>Hyphomicrobiales</taxon>
        <taxon>Kaistiaceae</taxon>
        <taxon>Kaistia</taxon>
    </lineage>
</organism>
<evidence type="ECO:0000256" key="8">
    <source>
        <dbReference type="SAM" id="Phobius"/>
    </source>
</evidence>
<keyword evidence="5 8" id="KW-1133">Transmembrane helix</keyword>
<keyword evidence="12" id="KW-1185">Reference proteome</keyword>
<comment type="caution">
    <text evidence="11">The sequence shown here is derived from an EMBL/GenBank/DDBJ whole genome shotgun (WGS) entry which is preliminary data.</text>
</comment>
<dbReference type="PANTHER" id="PTHR23028:SF53">
    <property type="entry name" value="ACYL_TRANSF_3 DOMAIN-CONTAINING PROTEIN"/>
    <property type="match status" value="1"/>
</dbReference>
<evidence type="ECO:0000259" key="10">
    <source>
        <dbReference type="Pfam" id="PF19040"/>
    </source>
</evidence>
<keyword evidence="2" id="KW-1003">Cell membrane</keyword>
<dbReference type="InterPro" id="IPR002656">
    <property type="entry name" value="Acyl_transf_3_dom"/>
</dbReference>
<feature type="transmembrane region" description="Helical" evidence="8">
    <location>
        <begin position="351"/>
        <end position="371"/>
    </location>
</feature>
<evidence type="ECO:0000256" key="6">
    <source>
        <dbReference type="ARBA" id="ARBA00023136"/>
    </source>
</evidence>
<feature type="domain" description="Acyltransferase 3" evidence="9">
    <location>
        <begin position="6"/>
        <end position="337"/>
    </location>
</feature>
<evidence type="ECO:0000256" key="5">
    <source>
        <dbReference type="ARBA" id="ARBA00022989"/>
    </source>
</evidence>
<dbReference type="InterPro" id="IPR043968">
    <property type="entry name" value="SGNH"/>
</dbReference>
<dbReference type="InterPro" id="IPR036514">
    <property type="entry name" value="SGNH_hydro_sf"/>
</dbReference>
<feature type="domain" description="SGNH" evidence="10">
    <location>
        <begin position="420"/>
        <end position="637"/>
    </location>
</feature>
<feature type="transmembrane region" description="Helical" evidence="8">
    <location>
        <begin position="227"/>
        <end position="250"/>
    </location>
</feature>
<comment type="subcellular location">
    <subcellularLocation>
        <location evidence="1">Cell membrane</location>
        <topology evidence="1">Multi-pass membrane protein</topology>
    </subcellularLocation>
</comment>
<gene>
    <name evidence="11" type="ORF">QO014_000189</name>
</gene>
<dbReference type="Gene3D" id="3.40.50.1110">
    <property type="entry name" value="SGNH hydrolase"/>
    <property type="match status" value="1"/>
</dbReference>
<evidence type="ECO:0000256" key="4">
    <source>
        <dbReference type="ARBA" id="ARBA00022692"/>
    </source>
</evidence>
<evidence type="ECO:0000313" key="12">
    <source>
        <dbReference type="Proteomes" id="UP001241603"/>
    </source>
</evidence>
<sequence length="660" mass="73888">MKYRPDIDGLRGLAIAFVVVFHLFPQQAPGGFIGVDVFFVISGFLITSIIFNEIVRNVFDIYIFYWRRIRRIFPALILVLLTTLLIGWLALWPKDFQNLAQATIFSSIFVQNLSLWRESGYFDTASETKPLMHLWSLSIEEQFYLIYPALLILANRFKVSPGMAIGALALISFGLNVTMIDSDPVGAFFLPQTRFWELLAGGWLAVRALSQPKDALSRFGNARSKQWLSLAASLVGLGGIVGSGFCLASNMAFPGWWALLPVASTVLVLSAGPSNFFNRHILANRGMIWLGLISYPLYLWHWPLLSLARIVEAGPLSPATRVAIAGLSVLLAWITYRLIERPLRTTRSPARPAFVSMAMMALVATAASIVFSTNGAAFRLPPDLRPIATYKYDYTKDARVECWMRAGQKNDFAPSCTDALKPDDRNRPRVLVWGDSHAARLFPGLLLRFGEQAEMAPLNRDGCAPILGIGYDNCRNGNEYIISLIEQYKPDTVIMFAVWNVYNENWNDQLHNDRFYSELKATIRAIRAAGVEDILLVGPNPQWLGALPDTVLKYAWDNDEVPPPLYMSYGLNPVIRTVDLKMKEFVASMSVEYFSLVDLLCNPQGCQTRATSEPASFMSWDYGHLTTEGALYVASRLPQRFFEARERAQIGTSGSVGQRN</sequence>
<dbReference type="Proteomes" id="UP001241603">
    <property type="component" value="Unassembled WGS sequence"/>
</dbReference>
<accession>A0ABU0H0H8</accession>
<feature type="transmembrane region" description="Helical" evidence="8">
    <location>
        <begin position="322"/>
        <end position="339"/>
    </location>
</feature>
<keyword evidence="4 8" id="KW-0812">Transmembrane</keyword>
<evidence type="ECO:0000256" key="2">
    <source>
        <dbReference type="ARBA" id="ARBA00022475"/>
    </source>
</evidence>
<dbReference type="Pfam" id="PF19040">
    <property type="entry name" value="SGNH"/>
    <property type="match status" value="1"/>
</dbReference>